<dbReference type="Proteomes" id="UP000184300">
    <property type="component" value="Unassembled WGS sequence"/>
</dbReference>
<protein>
    <submittedName>
        <fullName evidence="1">Uncharacterized protein</fullName>
    </submittedName>
</protein>
<name>A0A1L9VFQ5_ASPGL</name>
<dbReference type="EMBL" id="KV878901">
    <property type="protein sequence ID" value="OJJ82746.1"/>
    <property type="molecule type" value="Genomic_DNA"/>
</dbReference>
<sequence>MEEVLRLYRSPYVDRLPEPERTERYQSLAVLMAQFDYQFNRAAKEEEWRASGAVHEWAQRKEQSDDDDDDDDYDPYQEMLDEWEQKQWEGCVVTARGWAGNEERYKGLSDGQIVGCWYLLNELLLSDLYSLGILVWGKAVYSHAIVQEEIVSVSCPVCATNESSNFRFSILFQIARQSTEQTTSVPTDVDRRLYQAGFEPD</sequence>
<accession>A0A1L9VFQ5</accession>
<evidence type="ECO:0000313" key="2">
    <source>
        <dbReference type="Proteomes" id="UP000184300"/>
    </source>
</evidence>
<proteinExistence type="predicted"/>
<keyword evidence="2" id="KW-1185">Reference proteome</keyword>
<dbReference type="AlphaFoldDB" id="A0A1L9VFQ5"/>
<evidence type="ECO:0000313" key="1">
    <source>
        <dbReference type="EMBL" id="OJJ82746.1"/>
    </source>
</evidence>
<dbReference type="RefSeq" id="XP_022399444.1">
    <property type="nucleotide sequence ID" value="XM_022550215.1"/>
</dbReference>
<dbReference type="VEuPathDB" id="FungiDB:ASPGLDRAFT_83349"/>
<dbReference type="GeneID" id="34466475"/>
<reference evidence="2" key="1">
    <citation type="journal article" date="2017" name="Genome Biol.">
        <title>Comparative genomics reveals high biological diversity and specific adaptations in the industrially and medically important fungal genus Aspergillus.</title>
        <authorList>
            <person name="de Vries R.P."/>
            <person name="Riley R."/>
            <person name="Wiebenga A."/>
            <person name="Aguilar-Osorio G."/>
            <person name="Amillis S."/>
            <person name="Uchima C.A."/>
            <person name="Anderluh G."/>
            <person name="Asadollahi M."/>
            <person name="Askin M."/>
            <person name="Barry K."/>
            <person name="Battaglia E."/>
            <person name="Bayram O."/>
            <person name="Benocci T."/>
            <person name="Braus-Stromeyer S.A."/>
            <person name="Caldana C."/>
            <person name="Canovas D."/>
            <person name="Cerqueira G.C."/>
            <person name="Chen F."/>
            <person name="Chen W."/>
            <person name="Choi C."/>
            <person name="Clum A."/>
            <person name="Dos Santos R.A."/>
            <person name="Damasio A.R."/>
            <person name="Diallinas G."/>
            <person name="Emri T."/>
            <person name="Fekete E."/>
            <person name="Flipphi M."/>
            <person name="Freyberg S."/>
            <person name="Gallo A."/>
            <person name="Gournas C."/>
            <person name="Habgood R."/>
            <person name="Hainaut M."/>
            <person name="Harispe M.L."/>
            <person name="Henrissat B."/>
            <person name="Hilden K.S."/>
            <person name="Hope R."/>
            <person name="Hossain A."/>
            <person name="Karabika E."/>
            <person name="Karaffa L."/>
            <person name="Karanyi Z."/>
            <person name="Krasevec N."/>
            <person name="Kuo A."/>
            <person name="Kusch H."/>
            <person name="LaButti K."/>
            <person name="Lagendijk E.L."/>
            <person name="Lapidus A."/>
            <person name="Levasseur A."/>
            <person name="Lindquist E."/>
            <person name="Lipzen A."/>
            <person name="Logrieco A.F."/>
            <person name="MacCabe A."/>
            <person name="Maekelae M.R."/>
            <person name="Malavazi I."/>
            <person name="Melin P."/>
            <person name="Meyer V."/>
            <person name="Mielnichuk N."/>
            <person name="Miskei M."/>
            <person name="Molnar A.P."/>
            <person name="Mule G."/>
            <person name="Ngan C.Y."/>
            <person name="Orejas M."/>
            <person name="Orosz E."/>
            <person name="Ouedraogo J.P."/>
            <person name="Overkamp K.M."/>
            <person name="Park H.-S."/>
            <person name="Perrone G."/>
            <person name="Piumi F."/>
            <person name="Punt P.J."/>
            <person name="Ram A.F."/>
            <person name="Ramon A."/>
            <person name="Rauscher S."/>
            <person name="Record E."/>
            <person name="Riano-Pachon D.M."/>
            <person name="Robert V."/>
            <person name="Roehrig J."/>
            <person name="Ruller R."/>
            <person name="Salamov A."/>
            <person name="Salih N.S."/>
            <person name="Samson R.A."/>
            <person name="Sandor E."/>
            <person name="Sanguinetti M."/>
            <person name="Schuetze T."/>
            <person name="Sepcic K."/>
            <person name="Shelest E."/>
            <person name="Sherlock G."/>
            <person name="Sophianopoulou V."/>
            <person name="Squina F.M."/>
            <person name="Sun H."/>
            <person name="Susca A."/>
            <person name="Todd R.B."/>
            <person name="Tsang A."/>
            <person name="Unkles S.E."/>
            <person name="van de Wiele N."/>
            <person name="van Rossen-Uffink D."/>
            <person name="Oliveira J.V."/>
            <person name="Vesth T.C."/>
            <person name="Visser J."/>
            <person name="Yu J.-H."/>
            <person name="Zhou M."/>
            <person name="Andersen M.R."/>
            <person name="Archer D.B."/>
            <person name="Baker S.E."/>
            <person name="Benoit I."/>
            <person name="Brakhage A.A."/>
            <person name="Braus G.H."/>
            <person name="Fischer R."/>
            <person name="Frisvad J.C."/>
            <person name="Goldman G.H."/>
            <person name="Houbraken J."/>
            <person name="Oakley B."/>
            <person name="Pocsi I."/>
            <person name="Scazzocchio C."/>
            <person name="Seiboth B."/>
            <person name="vanKuyk P.A."/>
            <person name="Wortman J."/>
            <person name="Dyer P.S."/>
            <person name="Grigoriev I.V."/>
        </authorList>
    </citation>
    <scope>NUCLEOTIDE SEQUENCE [LARGE SCALE GENOMIC DNA]</scope>
    <source>
        <strain evidence="2">CBS 516.65</strain>
    </source>
</reference>
<organism evidence="1 2">
    <name type="scientific">Aspergillus glaucus CBS 516.65</name>
    <dbReference type="NCBI Taxonomy" id="1160497"/>
    <lineage>
        <taxon>Eukaryota</taxon>
        <taxon>Fungi</taxon>
        <taxon>Dikarya</taxon>
        <taxon>Ascomycota</taxon>
        <taxon>Pezizomycotina</taxon>
        <taxon>Eurotiomycetes</taxon>
        <taxon>Eurotiomycetidae</taxon>
        <taxon>Eurotiales</taxon>
        <taxon>Aspergillaceae</taxon>
        <taxon>Aspergillus</taxon>
        <taxon>Aspergillus subgen. Aspergillus</taxon>
    </lineage>
</organism>
<gene>
    <name evidence="1" type="ORF">ASPGLDRAFT_83349</name>
</gene>